<accession>A0A3P3VJ91</accession>
<evidence type="ECO:0000313" key="1">
    <source>
        <dbReference type="EMBL" id="RRJ82795.1"/>
    </source>
</evidence>
<evidence type="ECO:0008006" key="3">
    <source>
        <dbReference type="Google" id="ProtNLM"/>
    </source>
</evidence>
<reference evidence="1 2" key="2">
    <citation type="submission" date="2018-12" db="EMBL/GenBank/DDBJ databases">
        <title>Simiduia agarivorans gen. nov., sp. nov., a marine, agarolytic bacterium isolated from shallow coastal water from Keelung, Taiwan.</title>
        <authorList>
            <person name="Shieh W.Y."/>
        </authorList>
    </citation>
    <scope>NUCLEOTIDE SEQUENCE [LARGE SCALE GENOMIC DNA]</scope>
    <source>
        <strain evidence="1 2">GTF-13</strain>
    </source>
</reference>
<dbReference type="EMBL" id="QWEZ01000002">
    <property type="protein sequence ID" value="RRJ82795.1"/>
    <property type="molecule type" value="Genomic_DNA"/>
</dbReference>
<comment type="caution">
    <text evidence="1">The sequence shown here is derived from an EMBL/GenBank/DDBJ whole genome shotgun (WGS) entry which is preliminary data.</text>
</comment>
<dbReference type="Proteomes" id="UP000280792">
    <property type="component" value="Unassembled WGS sequence"/>
</dbReference>
<keyword evidence="2" id="KW-1185">Reference proteome</keyword>
<dbReference type="AlphaFoldDB" id="A0A3P3VJ91"/>
<gene>
    <name evidence="1" type="ORF">D0544_13150</name>
</gene>
<sequence length="411" mass="46244">MTPLPAAELGGHLKGRIGVEQYPAHSLFRDVLGDSARDQGADLRLRFGERAGRWSFEAHYQLQARQGDGVELQNRLPLSGLLPDSAPNDERRLMRLTHVISEGRRDLRLHRLDRLSIGWQNPRWVARVGRQAISWGNGLFYAPMDIFNPFDPAAIDKEYKSGDDLFYGQWLSDGGADLQLVWVVRRDPLSQSVDPEQASQALKYHGFFSLGRDEDEGEFDLLLARHYDDPLLGLGLLHNLGEGIWRGDFTLTRSDHRTVASLVSSLSWSWVGWNKNMSGALEYYYNGFGERAGTPGLEAVVDNRELLERLVRGELYALGRHYLAASLTLEATPLLRLTPTLFTGLQGPSALAQLRLEYDMTQSMRVLAALEQPIGPRGTEFSGIEASALAPLPRRYLSRQSRLTLQLGWYF</sequence>
<reference evidence="1 2" key="1">
    <citation type="submission" date="2018-08" db="EMBL/GenBank/DDBJ databases">
        <authorList>
            <person name="Khan S.A."/>
        </authorList>
    </citation>
    <scope>NUCLEOTIDE SEQUENCE [LARGE SCALE GENOMIC DNA]</scope>
    <source>
        <strain evidence="1 2">GTF-13</strain>
    </source>
</reference>
<protein>
    <recommendedName>
        <fullName evidence="3">Alginate export domain-containing protein</fullName>
    </recommendedName>
</protein>
<organism evidence="1 2">
    <name type="scientific">Aestuariirhabdus litorea</name>
    <dbReference type="NCBI Taxonomy" id="2528527"/>
    <lineage>
        <taxon>Bacteria</taxon>
        <taxon>Pseudomonadati</taxon>
        <taxon>Pseudomonadota</taxon>
        <taxon>Gammaproteobacteria</taxon>
        <taxon>Oceanospirillales</taxon>
        <taxon>Aestuariirhabdaceae</taxon>
        <taxon>Aestuariirhabdus</taxon>
    </lineage>
</organism>
<proteinExistence type="predicted"/>
<evidence type="ECO:0000313" key="2">
    <source>
        <dbReference type="Proteomes" id="UP000280792"/>
    </source>
</evidence>
<name>A0A3P3VJ91_9GAMM</name>